<dbReference type="OrthoDB" id="2289094at2759"/>
<name>A0A165PU59_9APHY</name>
<feature type="coiled-coil region" evidence="1">
    <location>
        <begin position="37"/>
        <end position="134"/>
    </location>
</feature>
<dbReference type="AlphaFoldDB" id="A0A165PU59"/>
<feature type="compositionally biased region" description="Basic and acidic residues" evidence="2">
    <location>
        <begin position="297"/>
        <end position="313"/>
    </location>
</feature>
<dbReference type="EMBL" id="KV429065">
    <property type="protein sequence ID" value="KZT68624.1"/>
    <property type="molecule type" value="Genomic_DNA"/>
</dbReference>
<protein>
    <submittedName>
        <fullName evidence="3">Uncharacterized protein</fullName>
    </submittedName>
</protein>
<keyword evidence="1" id="KW-0175">Coiled coil</keyword>
<feature type="coiled-coil region" evidence="1">
    <location>
        <begin position="509"/>
        <end position="543"/>
    </location>
</feature>
<dbReference type="STRING" id="1314783.A0A165PU59"/>
<reference evidence="3 4" key="1">
    <citation type="journal article" date="2016" name="Mol. Biol. Evol.">
        <title>Comparative Genomics of Early-Diverging Mushroom-Forming Fungi Provides Insights into the Origins of Lignocellulose Decay Capabilities.</title>
        <authorList>
            <person name="Nagy L.G."/>
            <person name="Riley R."/>
            <person name="Tritt A."/>
            <person name="Adam C."/>
            <person name="Daum C."/>
            <person name="Floudas D."/>
            <person name="Sun H."/>
            <person name="Yadav J.S."/>
            <person name="Pangilinan J."/>
            <person name="Larsson K.H."/>
            <person name="Matsuura K."/>
            <person name="Barry K."/>
            <person name="Labutti K."/>
            <person name="Kuo R."/>
            <person name="Ohm R.A."/>
            <person name="Bhattacharya S.S."/>
            <person name="Shirouzu T."/>
            <person name="Yoshinaga Y."/>
            <person name="Martin F.M."/>
            <person name="Grigoriev I.V."/>
            <person name="Hibbett D.S."/>
        </authorList>
    </citation>
    <scope>NUCLEOTIDE SEQUENCE [LARGE SCALE GENOMIC DNA]</scope>
    <source>
        <strain evidence="3 4">L-15889</strain>
    </source>
</reference>
<gene>
    <name evidence="3" type="ORF">DAEQUDRAFT_324710</name>
</gene>
<keyword evidence="4" id="KW-1185">Reference proteome</keyword>
<feature type="coiled-coil region" evidence="1">
    <location>
        <begin position="450"/>
        <end position="477"/>
    </location>
</feature>
<feature type="coiled-coil region" evidence="1">
    <location>
        <begin position="369"/>
        <end position="417"/>
    </location>
</feature>
<evidence type="ECO:0000256" key="2">
    <source>
        <dbReference type="SAM" id="MobiDB-lite"/>
    </source>
</evidence>
<feature type="region of interest" description="Disordered" evidence="2">
    <location>
        <begin position="297"/>
        <end position="318"/>
    </location>
</feature>
<proteinExistence type="predicted"/>
<evidence type="ECO:0000313" key="3">
    <source>
        <dbReference type="EMBL" id="KZT68624.1"/>
    </source>
</evidence>
<evidence type="ECO:0000256" key="1">
    <source>
        <dbReference type="SAM" id="Coils"/>
    </source>
</evidence>
<feature type="coiled-coil region" evidence="1">
    <location>
        <begin position="170"/>
        <end position="253"/>
    </location>
</feature>
<evidence type="ECO:0000313" key="4">
    <source>
        <dbReference type="Proteomes" id="UP000076727"/>
    </source>
</evidence>
<dbReference type="Proteomes" id="UP000076727">
    <property type="component" value="Unassembled WGS sequence"/>
</dbReference>
<organism evidence="3 4">
    <name type="scientific">Daedalea quercina L-15889</name>
    <dbReference type="NCBI Taxonomy" id="1314783"/>
    <lineage>
        <taxon>Eukaryota</taxon>
        <taxon>Fungi</taxon>
        <taxon>Dikarya</taxon>
        <taxon>Basidiomycota</taxon>
        <taxon>Agaricomycotina</taxon>
        <taxon>Agaricomycetes</taxon>
        <taxon>Polyporales</taxon>
        <taxon>Fomitopsis</taxon>
    </lineage>
</organism>
<accession>A0A165PU59</accession>
<sequence>MPPKQPIRSNSYIGSLLWRRGNDQYNADGDTQSLLSKADVSKQVDELQKKLDESTAALDAGIRTIASLEERVRTLSASLETAQADSSKANGTLRAVEDAHERLRTEYVEQAAQMEQARQQADRTQSALEAERTTRVSMEERMKITGQDRDQLGAERDEALVVISTKDAALQDADRRLQSLVLELRTTQDERVTQSERMAELEVELSMATKAREELRRQTEDSLLRLKALQADVEKMHETIEAKDVELQAARDETYRLSEDRNTSRTESAKRIEELTVDLSRMSDALDLAMAQAHMDAEAHARQLEESERRQIQESEEQAARQVAMLQTQQENHRHELEDIRTARREEIEVLAAERDGLLRQCDASHGEVRELREMYEHVSAQADTLRVQCEEQVVTLQEVQTQLSETESSLSSALQELESSNFTLEKEIHRLHVAHQESQREIEERDDTLRLVRDKLRGVEQELARVTEEIDSLRCEHSGDGCQILVEQESSNRLDVDRFHRLTAVACAAQIRDLLAEKERLMERYDIEIRRLERERFRLAVESSPCICC</sequence>